<dbReference type="SUPFAM" id="SSF53850">
    <property type="entry name" value="Periplasmic binding protein-like II"/>
    <property type="match status" value="1"/>
</dbReference>
<sequence length="66" mass="7662">MIVELPDHTFKPWLATSWEVTEDKKTYTFKLRDDVKFHDGTPFDAEAVKFTFDRIKSPPSAGVPYL</sequence>
<dbReference type="Pfam" id="PF00496">
    <property type="entry name" value="SBP_bac_5"/>
    <property type="match status" value="1"/>
</dbReference>
<evidence type="ECO:0000256" key="1">
    <source>
        <dbReference type="ARBA" id="ARBA00004193"/>
    </source>
</evidence>
<dbReference type="InterPro" id="IPR039424">
    <property type="entry name" value="SBP_5"/>
</dbReference>
<dbReference type="InterPro" id="IPR000914">
    <property type="entry name" value="SBP_5_dom"/>
</dbReference>
<evidence type="ECO:0000313" key="3">
    <source>
        <dbReference type="EMBL" id="MUG69279.1"/>
    </source>
</evidence>
<dbReference type="GO" id="GO:1904680">
    <property type="term" value="F:peptide transmembrane transporter activity"/>
    <property type="evidence" value="ECO:0007669"/>
    <property type="project" value="TreeGrafter"/>
</dbReference>
<protein>
    <recommendedName>
        <fullName evidence="2">Solute-binding protein family 5 domain-containing protein</fullName>
    </recommendedName>
</protein>
<name>A0A7X3CRS6_9BACL</name>
<dbReference type="EMBL" id="WNZX01000001">
    <property type="protein sequence ID" value="MUG69279.1"/>
    <property type="molecule type" value="Genomic_DNA"/>
</dbReference>
<dbReference type="PANTHER" id="PTHR30290:SF37">
    <property type="entry name" value="NICKEL-BINDING PERIPLASMIC PROTEIN"/>
    <property type="match status" value="1"/>
</dbReference>
<evidence type="ECO:0000259" key="2">
    <source>
        <dbReference type="Pfam" id="PF00496"/>
    </source>
</evidence>
<dbReference type="GO" id="GO:0005886">
    <property type="term" value="C:plasma membrane"/>
    <property type="evidence" value="ECO:0007669"/>
    <property type="project" value="UniProtKB-SubCell"/>
</dbReference>
<dbReference type="Gene3D" id="3.40.190.10">
    <property type="entry name" value="Periplasmic binding protein-like II"/>
    <property type="match status" value="1"/>
</dbReference>
<dbReference type="GO" id="GO:0030288">
    <property type="term" value="C:outer membrane-bounded periplasmic space"/>
    <property type="evidence" value="ECO:0007669"/>
    <property type="project" value="TreeGrafter"/>
</dbReference>
<keyword evidence="4" id="KW-1185">Reference proteome</keyword>
<feature type="domain" description="Solute-binding protein family 5" evidence="2">
    <location>
        <begin position="10"/>
        <end position="62"/>
    </location>
</feature>
<dbReference type="AlphaFoldDB" id="A0A7X3CRS6"/>
<dbReference type="GO" id="GO:0015833">
    <property type="term" value="P:peptide transport"/>
    <property type="evidence" value="ECO:0007669"/>
    <property type="project" value="TreeGrafter"/>
</dbReference>
<evidence type="ECO:0000313" key="4">
    <source>
        <dbReference type="Proteomes" id="UP000450917"/>
    </source>
</evidence>
<organism evidence="3 4">
    <name type="scientific">Paenibacillus validus</name>
    <dbReference type="NCBI Taxonomy" id="44253"/>
    <lineage>
        <taxon>Bacteria</taxon>
        <taxon>Bacillati</taxon>
        <taxon>Bacillota</taxon>
        <taxon>Bacilli</taxon>
        <taxon>Bacillales</taxon>
        <taxon>Paenibacillaceae</taxon>
        <taxon>Paenibacillus</taxon>
    </lineage>
</organism>
<dbReference type="InterPro" id="IPR023765">
    <property type="entry name" value="SBP_5_CS"/>
</dbReference>
<dbReference type="Proteomes" id="UP000450917">
    <property type="component" value="Unassembled WGS sequence"/>
</dbReference>
<comment type="subcellular location">
    <subcellularLocation>
        <location evidence="1">Cell membrane</location>
        <topology evidence="1">Lipid-anchor</topology>
    </subcellularLocation>
</comment>
<dbReference type="PROSITE" id="PS01040">
    <property type="entry name" value="SBP_BACTERIAL_5"/>
    <property type="match status" value="1"/>
</dbReference>
<dbReference type="PANTHER" id="PTHR30290">
    <property type="entry name" value="PERIPLASMIC BINDING COMPONENT OF ABC TRANSPORTER"/>
    <property type="match status" value="1"/>
</dbReference>
<accession>A0A7X3CRS6</accession>
<gene>
    <name evidence="3" type="ORF">GNP93_01175</name>
</gene>
<comment type="caution">
    <text evidence="3">The sequence shown here is derived from an EMBL/GenBank/DDBJ whole genome shotgun (WGS) entry which is preliminary data.</text>
</comment>
<reference evidence="3 4" key="1">
    <citation type="submission" date="2019-11" db="EMBL/GenBank/DDBJ databases">
        <title>Draft genome sequences of five Paenibacillus species of dairy origin.</title>
        <authorList>
            <person name="Olajide A.M."/>
            <person name="Chen S."/>
            <person name="Lapointe G."/>
        </authorList>
    </citation>
    <scope>NUCLEOTIDE SEQUENCE [LARGE SCALE GENOMIC DNA]</scope>
    <source>
        <strain evidence="3 4">2CS3</strain>
    </source>
</reference>
<proteinExistence type="predicted"/>